<reference evidence="2 3" key="1">
    <citation type="submission" date="2010-09" db="EMBL/GenBank/DDBJ databases">
        <authorList>
            <person name="Harkins D.M."/>
            <person name="Madupu R."/>
            <person name="Durkin A.S."/>
            <person name="Torralba M."/>
            <person name="Methe B."/>
            <person name="Sutton G.G."/>
            <person name="Nelson K.E."/>
        </authorList>
    </citation>
    <scope>NUCLEOTIDE SEQUENCE [LARGE SCALE GENOMIC DNA]</scope>
    <source>
        <strain evidence="2 3">CRIS 21A-A</strain>
    </source>
</reference>
<accession>E1GTE3</accession>
<evidence type="ECO:0000256" key="1">
    <source>
        <dbReference type="SAM" id="Phobius"/>
    </source>
</evidence>
<name>E1GTE3_9BACT</name>
<dbReference type="AlphaFoldDB" id="E1GTE3"/>
<protein>
    <submittedName>
        <fullName evidence="2">Uncharacterized protein</fullName>
    </submittedName>
</protein>
<gene>
    <name evidence="2" type="ORF">HMPREF9018_1636</name>
</gene>
<feature type="transmembrane region" description="Helical" evidence="1">
    <location>
        <begin position="49"/>
        <end position="72"/>
    </location>
</feature>
<keyword evidence="1" id="KW-0812">Transmembrane</keyword>
<sequence>MYPILFNVLDGRLRGFRGKKLNVADVLKEEPYVLEEAVFAFPDMGFSFMLAYCCIGVAAVLFCGSFTALHVIKAMQRAMR</sequence>
<organism evidence="2 3">
    <name type="scientific">Prevotella amnii CRIS 21A-A</name>
    <dbReference type="NCBI Taxonomy" id="679191"/>
    <lineage>
        <taxon>Bacteria</taxon>
        <taxon>Pseudomonadati</taxon>
        <taxon>Bacteroidota</taxon>
        <taxon>Bacteroidia</taxon>
        <taxon>Bacteroidales</taxon>
        <taxon>Prevotellaceae</taxon>
        <taxon>Prevotella</taxon>
    </lineage>
</organism>
<evidence type="ECO:0000313" key="3">
    <source>
        <dbReference type="Proteomes" id="UP000016016"/>
    </source>
</evidence>
<comment type="caution">
    <text evidence="2">The sequence shown here is derived from an EMBL/GenBank/DDBJ whole genome shotgun (WGS) entry which is preliminary data.</text>
</comment>
<keyword evidence="1" id="KW-0472">Membrane</keyword>
<dbReference type="Proteomes" id="UP000016016">
    <property type="component" value="Unassembled WGS sequence"/>
</dbReference>
<keyword evidence="1" id="KW-1133">Transmembrane helix</keyword>
<evidence type="ECO:0000313" key="2">
    <source>
        <dbReference type="EMBL" id="EFN92149.1"/>
    </source>
</evidence>
<proteinExistence type="predicted"/>
<dbReference type="EMBL" id="ADFQ01000003">
    <property type="protein sequence ID" value="EFN92149.1"/>
    <property type="molecule type" value="Genomic_DNA"/>
</dbReference>